<evidence type="ECO:0000259" key="1">
    <source>
        <dbReference type="Pfam" id="PF00557"/>
    </source>
</evidence>
<dbReference type="InterPro" id="IPR029149">
    <property type="entry name" value="Creatin/AminoP/Spt16_N"/>
</dbReference>
<gene>
    <name evidence="3" type="ORF">D4T97_014765</name>
</gene>
<dbReference type="SUPFAM" id="SSF53092">
    <property type="entry name" value="Creatinase/prolidase N-terminal domain"/>
    <property type="match status" value="1"/>
</dbReference>
<feature type="domain" description="Creatinase N-terminal" evidence="2">
    <location>
        <begin position="14"/>
        <end position="159"/>
    </location>
</feature>
<comment type="caution">
    <text evidence="3">The sequence shown here is derived from an EMBL/GenBank/DDBJ whole genome shotgun (WGS) entry which is preliminary data.</text>
</comment>
<evidence type="ECO:0000259" key="2">
    <source>
        <dbReference type="Pfam" id="PF01321"/>
    </source>
</evidence>
<feature type="domain" description="Peptidase M24" evidence="1">
    <location>
        <begin position="166"/>
        <end position="375"/>
    </location>
</feature>
<dbReference type="InterPro" id="IPR036005">
    <property type="entry name" value="Creatinase/aminopeptidase-like"/>
</dbReference>
<dbReference type="Proteomes" id="UP000287156">
    <property type="component" value="Unassembled WGS sequence"/>
</dbReference>
<evidence type="ECO:0000313" key="4">
    <source>
        <dbReference type="Proteomes" id="UP000287156"/>
    </source>
</evidence>
<dbReference type="CDD" id="cd01066">
    <property type="entry name" value="APP_MetAP"/>
    <property type="match status" value="1"/>
</dbReference>
<dbReference type="Gene3D" id="3.90.230.10">
    <property type="entry name" value="Creatinase/methionine aminopeptidase superfamily"/>
    <property type="match status" value="1"/>
</dbReference>
<protein>
    <submittedName>
        <fullName evidence="3">M24 family metallopeptidase</fullName>
    </submittedName>
</protein>
<evidence type="ECO:0000313" key="3">
    <source>
        <dbReference type="EMBL" id="RST72684.1"/>
    </source>
</evidence>
<proteinExistence type="predicted"/>
<dbReference type="Pfam" id="PF01321">
    <property type="entry name" value="Creatinase_N"/>
    <property type="match status" value="1"/>
</dbReference>
<dbReference type="EMBL" id="QYTV02000007">
    <property type="protein sequence ID" value="RST72684.1"/>
    <property type="molecule type" value="Genomic_DNA"/>
</dbReference>
<keyword evidence="4" id="KW-1185">Reference proteome</keyword>
<accession>A0A429XWB8</accession>
<dbReference type="Pfam" id="PF00557">
    <property type="entry name" value="Peptidase_M24"/>
    <property type="match status" value="1"/>
</dbReference>
<dbReference type="OrthoDB" id="9761809at2"/>
<dbReference type="PANTHER" id="PTHR46112:SF2">
    <property type="entry name" value="XAA-PRO AMINOPEPTIDASE P-RELATED"/>
    <property type="match status" value="1"/>
</dbReference>
<sequence>MLLSIFTLSEYKSRLQKTKEKMGDEGIDVLLVTDPANINYLSGYNAWSYYTHQLLIVIIDESEPIWVGRGIDESAARYTTWLKNHNIISYSDDYVQSTIKHPMDFVTDLLMEKNQSNRTIAMEYDAYFFTGQNYIILTNNLPNATFKNATNLINWIRIIKSEQEIEYIRRAANIISHTMNAAIEKINAGVRKCDVVADIYQSQISGTEQYGGDYPAFPPLLPSGNKTSACHLTWTDEKFNEGDPVILELAGCHNRYHSPLARTLVIGKPTKEMETLAEVVIEGINEALAAVKPGVTCEEVEMVWRESIKKRGFEKESRIGYSIGLNYPPDWGEHTASLRPGDKTIIQPNMTFHMIPGIWLDDYGIEISESFVVTETGIEILANVERKLFVKESLVY</sequence>
<name>A0A429XWB8_9BACI</name>
<dbReference type="InterPro" id="IPR050659">
    <property type="entry name" value="Peptidase_M24B"/>
</dbReference>
<reference evidence="3" key="1">
    <citation type="submission" date="2018-12" db="EMBL/GenBank/DDBJ databases">
        <authorList>
            <person name="Sun L."/>
            <person name="Chen Z."/>
        </authorList>
    </citation>
    <scope>NUCLEOTIDE SEQUENCE [LARGE SCALE GENOMIC DNA]</scope>
    <source>
        <strain evidence="3">3-2-2</strain>
    </source>
</reference>
<organism evidence="3 4">
    <name type="scientific">Siminovitchia acidinfaciens</name>
    <dbReference type="NCBI Taxonomy" id="2321395"/>
    <lineage>
        <taxon>Bacteria</taxon>
        <taxon>Bacillati</taxon>
        <taxon>Bacillota</taxon>
        <taxon>Bacilli</taxon>
        <taxon>Bacillales</taxon>
        <taxon>Bacillaceae</taxon>
        <taxon>Siminovitchia</taxon>
    </lineage>
</organism>
<dbReference type="PANTHER" id="PTHR46112">
    <property type="entry name" value="AMINOPEPTIDASE"/>
    <property type="match status" value="1"/>
</dbReference>
<dbReference type="InterPro" id="IPR000994">
    <property type="entry name" value="Pept_M24"/>
</dbReference>
<dbReference type="InterPro" id="IPR000587">
    <property type="entry name" value="Creatinase_N"/>
</dbReference>
<dbReference type="SUPFAM" id="SSF55920">
    <property type="entry name" value="Creatinase/aminopeptidase"/>
    <property type="match status" value="1"/>
</dbReference>
<dbReference type="AlphaFoldDB" id="A0A429XWB8"/>
<dbReference type="Gene3D" id="3.40.350.10">
    <property type="entry name" value="Creatinase/prolidase N-terminal domain"/>
    <property type="match status" value="1"/>
</dbReference>